<sequence>MTSATKPIDPLPKVWNPDSRIGEMLAGKRGLVVGVANEQSIAFGCAAKLRAFGAELALTHLNEKAEKYVRPLAEQIGASLLMPLDVERPGEMEAVFERIRAEWGRLDFIVHSIAYAPRDDLHGRVIDCSLSGFQQAMRVSCYSFIEMARLAEPLMSDGGVMVTMSYYGADKVVSNYNMMGPVKSALQSTTRYLAAELGEAGIRVYAVSPGPLKTRAASGIAAFDDLVADAVARSPAGRLVDIAEIGRTVAFLVGGGASGMTGDTIFVDAGLHNIA</sequence>
<comment type="caution">
    <text evidence="10">The sequence shown here is derived from an EMBL/GenBank/DDBJ whole genome shotgun (WGS) entry which is preliminary data.</text>
</comment>
<dbReference type="CDD" id="cd05372">
    <property type="entry name" value="ENR_SDR"/>
    <property type="match status" value="1"/>
</dbReference>
<dbReference type="InterPro" id="IPR002347">
    <property type="entry name" value="SDR_fam"/>
</dbReference>
<dbReference type="EC" id="1.3.1.9" evidence="9"/>
<dbReference type="PIRSF" id="PIRSF000094">
    <property type="entry name" value="Enoyl-ACP_rdct"/>
    <property type="match status" value="1"/>
</dbReference>
<evidence type="ECO:0000256" key="8">
    <source>
        <dbReference type="ARBA" id="ARBA00048572"/>
    </source>
</evidence>
<evidence type="ECO:0000256" key="6">
    <source>
        <dbReference type="ARBA" id="ARBA00023098"/>
    </source>
</evidence>
<keyword evidence="11" id="KW-1185">Reference proteome</keyword>
<evidence type="ECO:0000256" key="5">
    <source>
        <dbReference type="ARBA" id="ARBA00023002"/>
    </source>
</evidence>
<organism evidence="10 11">
    <name type="scientific">Rhodoplanes azumiensis</name>
    <dbReference type="NCBI Taxonomy" id="1897628"/>
    <lineage>
        <taxon>Bacteria</taxon>
        <taxon>Pseudomonadati</taxon>
        <taxon>Pseudomonadota</taxon>
        <taxon>Alphaproteobacteria</taxon>
        <taxon>Hyphomicrobiales</taxon>
        <taxon>Nitrobacteraceae</taxon>
        <taxon>Rhodoplanes</taxon>
    </lineage>
</organism>
<dbReference type="Gene3D" id="3.40.50.720">
    <property type="entry name" value="NAD(P)-binding Rossmann-like Domain"/>
    <property type="match status" value="1"/>
</dbReference>
<evidence type="ECO:0000256" key="9">
    <source>
        <dbReference type="PIRNR" id="PIRNR000094"/>
    </source>
</evidence>
<name>A0ABW5AHH1_9BRAD</name>
<evidence type="ECO:0000256" key="1">
    <source>
        <dbReference type="ARBA" id="ARBA00005194"/>
    </source>
</evidence>
<evidence type="ECO:0000313" key="11">
    <source>
        <dbReference type="Proteomes" id="UP001597314"/>
    </source>
</evidence>
<dbReference type="PANTHER" id="PTHR43159">
    <property type="entry name" value="ENOYL-[ACYL-CARRIER-PROTEIN] REDUCTASE"/>
    <property type="match status" value="1"/>
</dbReference>
<keyword evidence="3 9" id="KW-0444">Lipid biosynthesis</keyword>
<comment type="catalytic activity">
    <reaction evidence="8 9">
        <text>a 2,3-saturated acyl-[ACP] + NAD(+) = a (2E)-enoyl-[ACP] + NADH + H(+)</text>
        <dbReference type="Rhea" id="RHEA:10240"/>
        <dbReference type="Rhea" id="RHEA-COMP:9925"/>
        <dbReference type="Rhea" id="RHEA-COMP:9926"/>
        <dbReference type="ChEBI" id="CHEBI:15378"/>
        <dbReference type="ChEBI" id="CHEBI:57540"/>
        <dbReference type="ChEBI" id="CHEBI:57945"/>
        <dbReference type="ChEBI" id="CHEBI:78784"/>
        <dbReference type="ChEBI" id="CHEBI:78785"/>
        <dbReference type="EC" id="1.3.1.9"/>
    </reaction>
</comment>
<keyword evidence="6" id="KW-0443">Lipid metabolism</keyword>
<proteinExistence type="inferred from homology"/>
<protein>
    <recommendedName>
        <fullName evidence="9">Enoyl-[acyl-carrier-protein] reductase [NADH]</fullName>
        <ecNumber evidence="9">1.3.1.9</ecNumber>
    </recommendedName>
</protein>
<dbReference type="EMBL" id="JBHUIW010000005">
    <property type="protein sequence ID" value="MFD2181872.1"/>
    <property type="molecule type" value="Genomic_DNA"/>
</dbReference>
<dbReference type="PRINTS" id="PR00081">
    <property type="entry name" value="GDHRDH"/>
</dbReference>
<dbReference type="InterPro" id="IPR014358">
    <property type="entry name" value="Enoyl-ACP_Rdtase_NADH"/>
</dbReference>
<evidence type="ECO:0000256" key="7">
    <source>
        <dbReference type="ARBA" id="ARBA00023160"/>
    </source>
</evidence>
<reference evidence="11" key="1">
    <citation type="journal article" date="2019" name="Int. J. Syst. Evol. Microbiol.">
        <title>The Global Catalogue of Microorganisms (GCM) 10K type strain sequencing project: providing services to taxonomists for standard genome sequencing and annotation.</title>
        <authorList>
            <consortium name="The Broad Institute Genomics Platform"/>
            <consortium name="The Broad Institute Genome Sequencing Center for Infectious Disease"/>
            <person name="Wu L."/>
            <person name="Ma J."/>
        </authorList>
    </citation>
    <scope>NUCLEOTIDE SEQUENCE [LARGE SCALE GENOMIC DNA]</scope>
    <source>
        <strain evidence="11">CGMCC 1.6774</strain>
    </source>
</reference>
<comment type="pathway">
    <text evidence="1">Lipid metabolism; fatty acid biosynthesis.</text>
</comment>
<gene>
    <name evidence="10" type="primary">fabI</name>
    <name evidence="10" type="ORF">ACFSOX_06880</name>
</gene>
<dbReference type="RefSeq" id="WP_378477058.1">
    <property type="nucleotide sequence ID" value="NZ_JBHUIW010000005.1"/>
</dbReference>
<dbReference type="Pfam" id="PF13561">
    <property type="entry name" value="adh_short_C2"/>
    <property type="match status" value="1"/>
</dbReference>
<evidence type="ECO:0000256" key="3">
    <source>
        <dbReference type="ARBA" id="ARBA00022516"/>
    </source>
</evidence>
<evidence type="ECO:0000313" key="10">
    <source>
        <dbReference type="EMBL" id="MFD2181872.1"/>
    </source>
</evidence>
<dbReference type="InterPro" id="IPR036291">
    <property type="entry name" value="NAD(P)-bd_dom_sf"/>
</dbReference>
<keyword evidence="7 9" id="KW-0275">Fatty acid biosynthesis</keyword>
<dbReference type="Proteomes" id="UP001597314">
    <property type="component" value="Unassembled WGS sequence"/>
</dbReference>
<evidence type="ECO:0000256" key="2">
    <source>
        <dbReference type="ARBA" id="ARBA00009233"/>
    </source>
</evidence>
<dbReference type="NCBIfam" id="NF005717">
    <property type="entry name" value="PRK07533.1"/>
    <property type="match status" value="1"/>
</dbReference>
<dbReference type="SUPFAM" id="SSF51735">
    <property type="entry name" value="NAD(P)-binding Rossmann-fold domains"/>
    <property type="match status" value="1"/>
</dbReference>
<keyword evidence="9" id="KW-0520">NAD</keyword>
<keyword evidence="4" id="KW-0276">Fatty acid metabolism</keyword>
<keyword evidence="5 9" id="KW-0560">Oxidoreductase</keyword>
<comment type="similarity">
    <text evidence="2 9">Belongs to the short-chain dehydrogenases/reductases (SDR) family. FabI subfamily.</text>
</comment>
<dbReference type="PANTHER" id="PTHR43159:SF2">
    <property type="entry name" value="ENOYL-[ACYL-CARRIER-PROTEIN] REDUCTASE [NADH], CHLOROPLASTIC"/>
    <property type="match status" value="1"/>
</dbReference>
<evidence type="ECO:0000256" key="4">
    <source>
        <dbReference type="ARBA" id="ARBA00022832"/>
    </source>
</evidence>
<accession>A0ABW5AHH1</accession>